<organism evidence="7 8">
    <name type="scientific">Granulicella sibirica</name>
    <dbReference type="NCBI Taxonomy" id="2479048"/>
    <lineage>
        <taxon>Bacteria</taxon>
        <taxon>Pseudomonadati</taxon>
        <taxon>Acidobacteriota</taxon>
        <taxon>Terriglobia</taxon>
        <taxon>Terriglobales</taxon>
        <taxon>Acidobacteriaceae</taxon>
        <taxon>Granulicella</taxon>
    </lineage>
</organism>
<comment type="subunit">
    <text evidence="4">The basal body constitutes a major portion of the flagellar organelle and consists of five rings (E,L,P,S, and M) mounted on a central rod. The rod consists of about 26 subunits of FlgG in the distal portion, and FlgB, FlgC and FlgF are thought to build up the proximal portion of the rod with about 6 subunits each.</text>
</comment>
<dbReference type="InterPro" id="IPR037925">
    <property type="entry name" value="FlgE/F/G-like"/>
</dbReference>
<dbReference type="OrthoDB" id="9804559at2"/>
<dbReference type="RefSeq" id="WP_128913384.1">
    <property type="nucleotide sequence ID" value="NZ_RDSM01000002.1"/>
</dbReference>
<dbReference type="PANTHER" id="PTHR30435:SF18">
    <property type="entry name" value="FLAGELLAR BASAL-BODY ROD PROTEIN FLGF"/>
    <property type="match status" value="1"/>
</dbReference>
<feature type="domain" description="Flagellar hook protein FlgE/F/G-like D1" evidence="6">
    <location>
        <begin position="91"/>
        <end position="155"/>
    </location>
</feature>
<dbReference type="Proteomes" id="UP000289437">
    <property type="component" value="Unassembled WGS sequence"/>
</dbReference>
<evidence type="ECO:0000259" key="6">
    <source>
        <dbReference type="Pfam" id="PF22692"/>
    </source>
</evidence>
<dbReference type="GO" id="GO:0030694">
    <property type="term" value="C:bacterial-type flagellum basal body, rod"/>
    <property type="evidence" value="ECO:0007669"/>
    <property type="project" value="UniProtKB-UniRule"/>
</dbReference>
<dbReference type="SUPFAM" id="SSF117143">
    <property type="entry name" value="Flagellar hook protein flgE"/>
    <property type="match status" value="1"/>
</dbReference>
<evidence type="ECO:0000256" key="3">
    <source>
        <dbReference type="ARBA" id="ARBA00023143"/>
    </source>
</evidence>
<dbReference type="InterPro" id="IPR001444">
    <property type="entry name" value="Flag_bb_rod_N"/>
</dbReference>
<evidence type="ECO:0000313" key="8">
    <source>
        <dbReference type="Proteomes" id="UP000289437"/>
    </source>
</evidence>
<accession>A0A4Q0T2K4</accession>
<reference evidence="7 8" key="1">
    <citation type="submission" date="2018-11" db="EMBL/GenBank/DDBJ databases">
        <authorList>
            <person name="Mardanov A.V."/>
            <person name="Ravin N.V."/>
            <person name="Dedysh S.N."/>
        </authorList>
    </citation>
    <scope>NUCLEOTIDE SEQUENCE [LARGE SCALE GENOMIC DNA]</scope>
    <source>
        <strain evidence="7 8">AF10</strain>
    </source>
</reference>
<dbReference type="Pfam" id="PF22692">
    <property type="entry name" value="LlgE_F_G_D1"/>
    <property type="match status" value="1"/>
</dbReference>
<name>A0A4Q0T2K4_9BACT</name>
<reference evidence="8" key="2">
    <citation type="submission" date="2019-02" db="EMBL/GenBank/DDBJ databases">
        <title>Granulicella sibirica sp. nov., a psychrotolerant acidobacterium isolated from an organic soil layer in forested tundra, West Siberia.</title>
        <authorList>
            <person name="Oshkin I.Y."/>
            <person name="Kulichevskaya I.S."/>
            <person name="Rijpstra W.I.C."/>
            <person name="Sinninghe Damste J.S."/>
            <person name="Rakitin A.L."/>
            <person name="Ravin N.V."/>
            <person name="Dedysh S.N."/>
        </authorList>
    </citation>
    <scope>NUCLEOTIDE SEQUENCE [LARGE SCALE GENOMIC DNA]</scope>
    <source>
        <strain evidence="8">AF10</strain>
    </source>
</reference>
<evidence type="ECO:0000313" key="7">
    <source>
        <dbReference type="EMBL" id="RXH55801.1"/>
    </source>
</evidence>
<keyword evidence="3 4" id="KW-0975">Bacterial flagellum</keyword>
<dbReference type="PANTHER" id="PTHR30435">
    <property type="entry name" value="FLAGELLAR PROTEIN"/>
    <property type="match status" value="1"/>
</dbReference>
<evidence type="ECO:0000256" key="1">
    <source>
        <dbReference type="ARBA" id="ARBA00004117"/>
    </source>
</evidence>
<evidence type="ECO:0000259" key="5">
    <source>
        <dbReference type="Pfam" id="PF00460"/>
    </source>
</evidence>
<gene>
    <name evidence="7" type="ORF">GRAN_2658</name>
</gene>
<proteinExistence type="inferred from homology"/>
<keyword evidence="7" id="KW-0282">Flagellum</keyword>
<sequence length="253" mass="25833">MDSGLYAAYSGLLTRTQALDTAANNLANIGTAGFRAQRDTFRGVLAGSVVNSGDGASQVGQAVNDYGTLGGSGIDLSQGQLTVTGNPLDLAIQGEGFFAIKTAHGTRYTRDGGFLRSATGVLQTREGEPVLDTTGNPIIVPTGSVSVSGDGTVSVNAAGGNAIAGQVGKFTFADPARLQAEGTNRFVAADGAIPIAASGEIHEGALEGANQDAVHGTMQLMLVQRQAEMMQKALSVFHNDFDKTAAEELGKVS</sequence>
<dbReference type="GO" id="GO:0071978">
    <property type="term" value="P:bacterial-type flagellum-dependent swarming motility"/>
    <property type="evidence" value="ECO:0007669"/>
    <property type="project" value="TreeGrafter"/>
</dbReference>
<keyword evidence="7" id="KW-0966">Cell projection</keyword>
<dbReference type="EMBL" id="RDSM01000002">
    <property type="protein sequence ID" value="RXH55801.1"/>
    <property type="molecule type" value="Genomic_DNA"/>
</dbReference>
<protein>
    <recommendedName>
        <fullName evidence="4">Flagellar basal-body rod protein FlgF</fullName>
    </recommendedName>
</protein>
<dbReference type="InterPro" id="IPR053967">
    <property type="entry name" value="LlgE_F_G-like_D1"/>
</dbReference>
<dbReference type="NCBIfam" id="TIGR03506">
    <property type="entry name" value="FlgEFG_subfam"/>
    <property type="match status" value="1"/>
</dbReference>
<comment type="subcellular location">
    <subcellularLocation>
        <location evidence="1 4">Bacterial flagellum basal body</location>
    </subcellularLocation>
</comment>
<dbReference type="AlphaFoldDB" id="A0A4Q0T2K4"/>
<evidence type="ECO:0000256" key="2">
    <source>
        <dbReference type="ARBA" id="ARBA00009677"/>
    </source>
</evidence>
<keyword evidence="7" id="KW-0969">Cilium</keyword>
<evidence type="ECO:0000256" key="4">
    <source>
        <dbReference type="RuleBase" id="RU362116"/>
    </source>
</evidence>
<feature type="domain" description="Flagellar basal body rod protein N-terminal" evidence="5">
    <location>
        <begin position="5"/>
        <end position="35"/>
    </location>
</feature>
<keyword evidence="8" id="KW-1185">Reference proteome</keyword>
<dbReference type="InterPro" id="IPR020013">
    <property type="entry name" value="Flagellar_FlgE/F/G"/>
</dbReference>
<comment type="caution">
    <text evidence="7">The sequence shown here is derived from an EMBL/GenBank/DDBJ whole genome shotgun (WGS) entry which is preliminary data.</text>
</comment>
<dbReference type="Pfam" id="PF00460">
    <property type="entry name" value="Flg_bb_rod"/>
    <property type="match status" value="1"/>
</dbReference>
<comment type="similarity">
    <text evidence="2 4">Belongs to the flagella basal body rod proteins family.</text>
</comment>